<dbReference type="Proteomes" id="UP000008144">
    <property type="component" value="Chromosome 11"/>
</dbReference>
<dbReference type="HOGENOM" id="CLU_2621317_0_0_1"/>
<reference evidence="2" key="2">
    <citation type="journal article" date="2008" name="Genome Biol.">
        <title>Improved genome assembly and evidence-based global gene model set for the chordate Ciona intestinalis: new insight into intron and operon populations.</title>
        <authorList>
            <person name="Satou Y."/>
            <person name="Mineta K."/>
            <person name="Ogasawara M."/>
            <person name="Sasakura Y."/>
            <person name="Shoguchi E."/>
            <person name="Ueno K."/>
            <person name="Yamada L."/>
            <person name="Matsumoto J."/>
            <person name="Wasserscheid J."/>
            <person name="Dewar K."/>
            <person name="Wiley G.B."/>
            <person name="Macmil S.L."/>
            <person name="Roe B.A."/>
            <person name="Zeller R.W."/>
            <person name="Hastings K.E."/>
            <person name="Lemaire P."/>
            <person name="Lindquist E."/>
            <person name="Endo T."/>
            <person name="Hotta K."/>
            <person name="Inaba K."/>
        </authorList>
    </citation>
    <scope>NUCLEOTIDE SEQUENCE [LARGE SCALE GENOMIC DNA]</scope>
    <source>
        <strain evidence="2">wild type</strain>
    </source>
</reference>
<proteinExistence type="predicted"/>
<dbReference type="EMBL" id="EAAA01000757">
    <property type="status" value="NOT_ANNOTATED_CDS"/>
    <property type="molecule type" value="Genomic_DNA"/>
</dbReference>
<feature type="compositionally biased region" description="Basic and acidic residues" evidence="1">
    <location>
        <begin position="11"/>
        <end position="22"/>
    </location>
</feature>
<dbReference type="InParanoid" id="H2XYV4"/>
<feature type="region of interest" description="Disordered" evidence="1">
    <location>
        <begin position="1"/>
        <end position="22"/>
    </location>
</feature>
<evidence type="ECO:0000313" key="2">
    <source>
        <dbReference type="Ensembl" id="ENSCINP00000034838.1"/>
    </source>
</evidence>
<reference evidence="3" key="1">
    <citation type="journal article" date="2002" name="Science">
        <title>The draft genome of Ciona intestinalis: insights into chordate and vertebrate origins.</title>
        <authorList>
            <person name="Dehal P."/>
            <person name="Satou Y."/>
            <person name="Campbell R.K."/>
            <person name="Chapman J."/>
            <person name="Degnan B."/>
            <person name="De Tomaso A."/>
            <person name="Davidson B."/>
            <person name="Di Gregorio A."/>
            <person name="Gelpke M."/>
            <person name="Goodstein D.M."/>
            <person name="Harafuji N."/>
            <person name="Hastings K.E."/>
            <person name="Ho I."/>
            <person name="Hotta K."/>
            <person name="Huang W."/>
            <person name="Kawashima T."/>
            <person name="Lemaire P."/>
            <person name="Martinez D."/>
            <person name="Meinertzhagen I.A."/>
            <person name="Necula S."/>
            <person name="Nonaka M."/>
            <person name="Putnam N."/>
            <person name="Rash S."/>
            <person name="Saiga H."/>
            <person name="Satake M."/>
            <person name="Terry A."/>
            <person name="Yamada L."/>
            <person name="Wang H.G."/>
            <person name="Awazu S."/>
            <person name="Azumi K."/>
            <person name="Boore J."/>
            <person name="Branno M."/>
            <person name="Chin-Bow S."/>
            <person name="DeSantis R."/>
            <person name="Doyle S."/>
            <person name="Francino P."/>
            <person name="Keys D.N."/>
            <person name="Haga S."/>
            <person name="Hayashi H."/>
            <person name="Hino K."/>
            <person name="Imai K.S."/>
            <person name="Inaba K."/>
            <person name="Kano S."/>
            <person name="Kobayashi K."/>
            <person name="Kobayashi M."/>
            <person name="Lee B.I."/>
            <person name="Makabe K.W."/>
            <person name="Manohar C."/>
            <person name="Matassi G."/>
            <person name="Medina M."/>
            <person name="Mochizuki Y."/>
            <person name="Mount S."/>
            <person name="Morishita T."/>
            <person name="Miura S."/>
            <person name="Nakayama A."/>
            <person name="Nishizaka S."/>
            <person name="Nomoto H."/>
            <person name="Ohta F."/>
            <person name="Oishi K."/>
            <person name="Rigoutsos I."/>
            <person name="Sano M."/>
            <person name="Sasaki A."/>
            <person name="Sasakura Y."/>
            <person name="Shoguchi E."/>
            <person name="Shin-i T."/>
            <person name="Spagnuolo A."/>
            <person name="Stainier D."/>
            <person name="Suzuki M.M."/>
            <person name="Tassy O."/>
            <person name="Takatori N."/>
            <person name="Tokuoka M."/>
            <person name="Yagi K."/>
            <person name="Yoshizaki F."/>
            <person name="Wada S."/>
            <person name="Zhang C."/>
            <person name="Hyatt P.D."/>
            <person name="Larimer F."/>
            <person name="Detter C."/>
            <person name="Doggett N."/>
            <person name="Glavina T."/>
            <person name="Hawkins T."/>
            <person name="Richardson P."/>
            <person name="Lucas S."/>
            <person name="Kohara Y."/>
            <person name="Levine M."/>
            <person name="Satoh N."/>
            <person name="Rokhsar D.S."/>
        </authorList>
    </citation>
    <scope>NUCLEOTIDE SEQUENCE [LARGE SCALE GENOMIC DNA]</scope>
</reference>
<dbReference type="Ensembl" id="ENSCINT00000033260.1">
    <property type="protein sequence ID" value="ENSCINP00000034838.1"/>
    <property type="gene ID" value="ENSCING00000022844.1"/>
</dbReference>
<accession>H2XYV4</accession>
<evidence type="ECO:0000313" key="3">
    <source>
        <dbReference type="Proteomes" id="UP000008144"/>
    </source>
</evidence>
<reference evidence="2" key="4">
    <citation type="submission" date="2025-09" db="UniProtKB">
        <authorList>
            <consortium name="Ensembl"/>
        </authorList>
    </citation>
    <scope>IDENTIFICATION</scope>
</reference>
<protein>
    <submittedName>
        <fullName evidence="2">Uncharacterized protein</fullName>
    </submittedName>
</protein>
<evidence type="ECO:0000256" key="1">
    <source>
        <dbReference type="SAM" id="MobiDB-lite"/>
    </source>
</evidence>
<dbReference type="AlphaFoldDB" id="H2XYV4"/>
<keyword evidence="3" id="KW-1185">Reference proteome</keyword>
<sequence>MGEVRAQSRYTTDRKRPSQFDRAQRINLMQSRTCMNQIEILENNIRKKLKITKDVKSSNLILPNFDCASWYMDLSAAT</sequence>
<name>H2XYV4_CIOIN</name>
<organism evidence="2 3">
    <name type="scientific">Ciona intestinalis</name>
    <name type="common">Transparent sea squirt</name>
    <name type="synonym">Ascidia intestinalis</name>
    <dbReference type="NCBI Taxonomy" id="7719"/>
    <lineage>
        <taxon>Eukaryota</taxon>
        <taxon>Metazoa</taxon>
        <taxon>Chordata</taxon>
        <taxon>Tunicata</taxon>
        <taxon>Ascidiacea</taxon>
        <taxon>Phlebobranchia</taxon>
        <taxon>Cionidae</taxon>
        <taxon>Ciona</taxon>
    </lineage>
</organism>
<reference evidence="2" key="3">
    <citation type="submission" date="2025-08" db="UniProtKB">
        <authorList>
            <consortium name="Ensembl"/>
        </authorList>
    </citation>
    <scope>IDENTIFICATION</scope>
</reference>